<comment type="catalytic activity">
    <reaction evidence="1">
        <text>2 a phenolic donor + H2O2 = 2 a phenolic radical donor + 2 H2O</text>
        <dbReference type="Rhea" id="RHEA:56136"/>
        <dbReference type="ChEBI" id="CHEBI:15377"/>
        <dbReference type="ChEBI" id="CHEBI:16240"/>
        <dbReference type="ChEBI" id="CHEBI:139520"/>
        <dbReference type="ChEBI" id="CHEBI:139521"/>
        <dbReference type="EC" id="1.11.1.7"/>
    </reaction>
</comment>
<evidence type="ECO:0000256" key="4">
    <source>
        <dbReference type="ARBA" id="ARBA00022559"/>
    </source>
</evidence>
<evidence type="ECO:0000256" key="1">
    <source>
        <dbReference type="ARBA" id="ARBA00000189"/>
    </source>
</evidence>
<dbReference type="InterPro" id="IPR002016">
    <property type="entry name" value="Haem_peroxidase"/>
</dbReference>
<name>A0A0B2SNK2_GLYSO</name>
<evidence type="ECO:0000259" key="12">
    <source>
        <dbReference type="PROSITE" id="PS50873"/>
    </source>
</evidence>
<dbReference type="InterPro" id="IPR019793">
    <property type="entry name" value="Peroxidases_heam-ligand_BS"/>
</dbReference>
<reference evidence="13" key="1">
    <citation type="submission" date="2014-07" db="EMBL/GenBank/DDBJ databases">
        <title>Identification of a novel salt tolerance gene in wild soybean by whole-genome sequencing.</title>
        <authorList>
            <person name="Lam H.-M."/>
            <person name="Qi X."/>
            <person name="Li M.-W."/>
            <person name="Liu X."/>
            <person name="Xie M."/>
            <person name="Ni M."/>
            <person name="Xu X."/>
        </authorList>
    </citation>
    <scope>NUCLEOTIDE SEQUENCE [LARGE SCALE GENOMIC DNA]</scope>
    <source>
        <tissue evidence="13">Root</tissue>
    </source>
</reference>
<feature type="binding site" description="axial binding residue" evidence="9">
    <location>
        <position position="51"/>
    </location>
    <ligand>
        <name>heme b</name>
        <dbReference type="ChEBI" id="CHEBI:60344"/>
    </ligand>
    <ligandPart>
        <name>Fe</name>
        <dbReference type="ChEBI" id="CHEBI:18248"/>
    </ligandPart>
</feature>
<keyword evidence="6 9" id="KW-0479">Metal-binding</keyword>
<evidence type="ECO:0000256" key="10">
    <source>
        <dbReference type="PIRSR" id="PIRSR600823-5"/>
    </source>
</evidence>
<comment type="cofactor">
    <cofactor evidence="9">
        <name>heme b</name>
        <dbReference type="ChEBI" id="CHEBI:60344"/>
    </cofactor>
    <text evidence="9">Binds 1 heme b (iron(II)-protoporphyrin IX) group per subunit.</text>
</comment>
<dbReference type="GO" id="GO:0020037">
    <property type="term" value="F:heme binding"/>
    <property type="evidence" value="ECO:0007669"/>
    <property type="project" value="InterPro"/>
</dbReference>
<dbReference type="PROSITE" id="PS50873">
    <property type="entry name" value="PEROXIDASE_4"/>
    <property type="match status" value="1"/>
</dbReference>
<keyword evidence="7 13" id="KW-0560">Oxidoreductase</keyword>
<evidence type="ECO:0000256" key="8">
    <source>
        <dbReference type="ARBA" id="ARBA00023004"/>
    </source>
</evidence>
<evidence type="ECO:0000256" key="5">
    <source>
        <dbReference type="ARBA" id="ARBA00022617"/>
    </source>
</evidence>
<keyword evidence="4 13" id="KW-0575">Peroxidase</keyword>
<keyword evidence="8 9" id="KW-0408">Iron</keyword>
<dbReference type="InterPro" id="IPR010255">
    <property type="entry name" value="Haem_peroxidase_sf"/>
</dbReference>
<evidence type="ECO:0000256" key="6">
    <source>
        <dbReference type="ARBA" id="ARBA00022723"/>
    </source>
</evidence>
<comment type="cofactor">
    <cofactor evidence="9">
        <name>Ca(2+)</name>
        <dbReference type="ChEBI" id="CHEBI:29108"/>
    </cofactor>
    <text evidence="9">Binds 2 calcium ions per subunit.</text>
</comment>
<dbReference type="InterPro" id="IPR000823">
    <property type="entry name" value="Peroxidase_pln"/>
</dbReference>
<organism evidence="13">
    <name type="scientific">Glycine soja</name>
    <name type="common">Wild soybean</name>
    <dbReference type="NCBI Taxonomy" id="3848"/>
    <lineage>
        <taxon>Eukaryota</taxon>
        <taxon>Viridiplantae</taxon>
        <taxon>Streptophyta</taxon>
        <taxon>Embryophyta</taxon>
        <taxon>Tracheophyta</taxon>
        <taxon>Spermatophyta</taxon>
        <taxon>Magnoliopsida</taxon>
        <taxon>eudicotyledons</taxon>
        <taxon>Gunneridae</taxon>
        <taxon>Pentapetalae</taxon>
        <taxon>rosids</taxon>
        <taxon>fabids</taxon>
        <taxon>Fabales</taxon>
        <taxon>Fabaceae</taxon>
        <taxon>Papilionoideae</taxon>
        <taxon>50 kb inversion clade</taxon>
        <taxon>NPAAA clade</taxon>
        <taxon>indigoferoid/millettioid clade</taxon>
        <taxon>Phaseoleae</taxon>
        <taxon>Glycine</taxon>
        <taxon>Glycine subgen. Soja</taxon>
    </lineage>
</organism>
<dbReference type="EMBL" id="KN641209">
    <property type="protein sequence ID" value="KHN46398.1"/>
    <property type="molecule type" value="Genomic_DNA"/>
</dbReference>
<keyword evidence="5" id="KW-0349">Heme</keyword>
<proteinExistence type="inferred from homology"/>
<evidence type="ECO:0000256" key="7">
    <source>
        <dbReference type="ARBA" id="ARBA00023002"/>
    </source>
</evidence>
<sequence>MKGAKSSRATGKKRWPNLQHKPSRNVFPNRAAPGQIRRQKATDVVALSGAHTFGRAHCATFFNRMNQTDPTIDPSLNNNLMKTCPSSQHLFGQIRAKCSVPDTKKVLTSMVEEGLDLSAQM</sequence>
<evidence type="ECO:0000256" key="3">
    <source>
        <dbReference type="ARBA" id="ARBA00012313"/>
    </source>
</evidence>
<feature type="binding site" evidence="9">
    <location>
        <position position="52"/>
    </location>
    <ligand>
        <name>Ca(2+)</name>
        <dbReference type="ChEBI" id="CHEBI:29108"/>
        <label>2</label>
    </ligand>
</feature>
<dbReference type="PANTHER" id="PTHR31517">
    <property type="match status" value="1"/>
</dbReference>
<comment type="similarity">
    <text evidence="2">Belongs to the peroxidase family. Ascorbate peroxidase subfamily.</text>
</comment>
<keyword evidence="10" id="KW-1015">Disulfide bond</keyword>
<feature type="region of interest" description="Disordered" evidence="11">
    <location>
        <begin position="1"/>
        <end position="38"/>
    </location>
</feature>
<dbReference type="Gene3D" id="1.10.420.10">
    <property type="entry name" value="Peroxidase, domain 2"/>
    <property type="match status" value="1"/>
</dbReference>
<dbReference type="EC" id="1.11.1.7" evidence="3"/>
<dbReference type="GO" id="GO:0006979">
    <property type="term" value="P:response to oxidative stress"/>
    <property type="evidence" value="ECO:0007669"/>
    <property type="project" value="InterPro"/>
</dbReference>
<dbReference type="GO" id="GO:0046872">
    <property type="term" value="F:metal ion binding"/>
    <property type="evidence" value="ECO:0007669"/>
    <property type="project" value="UniProtKB-KW"/>
</dbReference>
<dbReference type="SUPFAM" id="SSF48113">
    <property type="entry name" value="Heme-dependent peroxidases"/>
    <property type="match status" value="1"/>
</dbReference>
<dbReference type="AlphaFoldDB" id="A0A0B2SNK2"/>
<protein>
    <recommendedName>
        <fullName evidence="3">peroxidase</fullName>
        <ecNumber evidence="3">1.11.1.7</ecNumber>
    </recommendedName>
</protein>
<gene>
    <name evidence="13" type="ORF">glysoja_031716</name>
</gene>
<evidence type="ECO:0000313" key="13">
    <source>
        <dbReference type="EMBL" id="KHN46398.1"/>
    </source>
</evidence>
<dbReference type="Pfam" id="PF00141">
    <property type="entry name" value="peroxidase"/>
    <property type="match status" value="1"/>
</dbReference>
<feature type="disulfide bond" evidence="10">
    <location>
        <begin position="58"/>
        <end position="84"/>
    </location>
</feature>
<evidence type="ECO:0000256" key="2">
    <source>
        <dbReference type="ARBA" id="ARBA00006873"/>
    </source>
</evidence>
<feature type="domain" description="Plant heme peroxidase family profile" evidence="12">
    <location>
        <begin position="27"/>
        <end position="91"/>
    </location>
</feature>
<evidence type="ECO:0000256" key="9">
    <source>
        <dbReference type="PIRSR" id="PIRSR600823-3"/>
    </source>
</evidence>
<dbReference type="PROSITE" id="PS00435">
    <property type="entry name" value="PEROXIDASE_1"/>
    <property type="match status" value="1"/>
</dbReference>
<dbReference type="GO" id="GO:0140825">
    <property type="term" value="F:lactoperoxidase activity"/>
    <property type="evidence" value="ECO:0007669"/>
    <property type="project" value="UniProtKB-EC"/>
</dbReference>
<accession>A0A0B2SNK2</accession>
<keyword evidence="9" id="KW-0106">Calcium</keyword>
<dbReference type="PANTHER" id="PTHR31517:SF48">
    <property type="entry name" value="PEROXIDASE 16-RELATED"/>
    <property type="match status" value="1"/>
</dbReference>
<dbReference type="Proteomes" id="UP000053555">
    <property type="component" value="Unassembled WGS sequence"/>
</dbReference>
<evidence type="ECO:0000256" key="11">
    <source>
        <dbReference type="SAM" id="MobiDB-lite"/>
    </source>
</evidence>